<dbReference type="Gene3D" id="3.10.100.10">
    <property type="entry name" value="Mannose-Binding Protein A, subunit A"/>
    <property type="match status" value="1"/>
</dbReference>
<dbReference type="OrthoDB" id="6162106at2759"/>
<dbReference type="SUPFAM" id="SSF56436">
    <property type="entry name" value="C-type lectin-like"/>
    <property type="match status" value="1"/>
</dbReference>
<keyword evidence="4" id="KW-1185">Reference proteome</keyword>
<dbReference type="PROSITE" id="PS50041">
    <property type="entry name" value="C_TYPE_LECTIN_2"/>
    <property type="match status" value="1"/>
</dbReference>
<proteinExistence type="predicted"/>
<dbReference type="PANTHER" id="PTHR22801">
    <property type="entry name" value="LITHOSTATHINE"/>
    <property type="match status" value="1"/>
</dbReference>
<feature type="signal peptide" evidence="1">
    <location>
        <begin position="1"/>
        <end position="17"/>
    </location>
</feature>
<organism evidence="3 4">
    <name type="scientific">Candidula unifasciata</name>
    <dbReference type="NCBI Taxonomy" id="100452"/>
    <lineage>
        <taxon>Eukaryota</taxon>
        <taxon>Metazoa</taxon>
        <taxon>Spiralia</taxon>
        <taxon>Lophotrochozoa</taxon>
        <taxon>Mollusca</taxon>
        <taxon>Gastropoda</taxon>
        <taxon>Heterobranchia</taxon>
        <taxon>Euthyneura</taxon>
        <taxon>Panpulmonata</taxon>
        <taxon>Eupulmonata</taxon>
        <taxon>Stylommatophora</taxon>
        <taxon>Helicina</taxon>
        <taxon>Helicoidea</taxon>
        <taxon>Geomitridae</taxon>
        <taxon>Candidula</taxon>
    </lineage>
</organism>
<gene>
    <name evidence="3" type="ORF">CUNI_LOCUS11795</name>
</gene>
<dbReference type="SMART" id="SM00034">
    <property type="entry name" value="CLECT"/>
    <property type="match status" value="1"/>
</dbReference>
<dbReference type="PANTHER" id="PTHR22801:SF63">
    <property type="entry name" value="C-TYPE LECTIN DOMAIN-CONTAINING PROTEIN"/>
    <property type="match status" value="1"/>
</dbReference>
<evidence type="ECO:0000259" key="2">
    <source>
        <dbReference type="PROSITE" id="PS50041"/>
    </source>
</evidence>
<name>A0A8S3Z9J1_9EUPU</name>
<accession>A0A8S3Z9J1</accession>
<comment type="caution">
    <text evidence="3">The sequence shown here is derived from an EMBL/GenBank/DDBJ whole genome shotgun (WGS) entry which is preliminary data.</text>
</comment>
<dbReference type="InterPro" id="IPR001304">
    <property type="entry name" value="C-type_lectin-like"/>
</dbReference>
<feature type="domain" description="C-type lectin" evidence="2">
    <location>
        <begin position="39"/>
        <end position="158"/>
    </location>
</feature>
<evidence type="ECO:0000313" key="4">
    <source>
        <dbReference type="Proteomes" id="UP000678393"/>
    </source>
</evidence>
<dbReference type="InterPro" id="IPR050801">
    <property type="entry name" value="Ca-Dep_Lectins_ImmuneDev"/>
</dbReference>
<dbReference type="InterPro" id="IPR016187">
    <property type="entry name" value="CTDL_fold"/>
</dbReference>
<protein>
    <recommendedName>
        <fullName evidence="2">C-type lectin domain-containing protein</fullName>
    </recommendedName>
</protein>
<dbReference type="Pfam" id="PF00059">
    <property type="entry name" value="Lectin_C"/>
    <property type="match status" value="1"/>
</dbReference>
<reference evidence="3" key="1">
    <citation type="submission" date="2021-04" db="EMBL/GenBank/DDBJ databases">
        <authorList>
            <consortium name="Molecular Ecology Group"/>
        </authorList>
    </citation>
    <scope>NUCLEOTIDE SEQUENCE</scope>
</reference>
<feature type="chain" id="PRO_5035798455" description="C-type lectin domain-containing protein" evidence="1">
    <location>
        <begin position="18"/>
        <end position="181"/>
    </location>
</feature>
<dbReference type="AlphaFoldDB" id="A0A8S3Z9J1"/>
<evidence type="ECO:0000313" key="3">
    <source>
        <dbReference type="EMBL" id="CAG5126237.1"/>
    </source>
</evidence>
<dbReference type="Proteomes" id="UP000678393">
    <property type="component" value="Unassembled WGS sequence"/>
</dbReference>
<dbReference type="EMBL" id="CAJHNH020002301">
    <property type="protein sequence ID" value="CAG5126237.1"/>
    <property type="molecule type" value="Genomic_DNA"/>
</dbReference>
<evidence type="ECO:0000256" key="1">
    <source>
        <dbReference type="SAM" id="SignalP"/>
    </source>
</evidence>
<keyword evidence="1" id="KW-0732">Signal</keyword>
<dbReference type="CDD" id="cd00037">
    <property type="entry name" value="CLECT"/>
    <property type="match status" value="1"/>
</dbReference>
<sequence>MSPLLAILCVAFHAAFAATNSSVEDCPKSLTRNEYLTAYNGICYQFVLYRKRDFISAREDCSTYGGVLALAKTRDIQTYLQNQITSRGVLDTVWIGLTDIEKENTFVWEDGSLLDDAASNWADGSGPREGAIQHRLEDCVAMDTNRNGIWVDYHCQDEFLGLLTYEKNYVCQYRANVRSAI</sequence>
<dbReference type="InterPro" id="IPR016186">
    <property type="entry name" value="C-type_lectin-like/link_sf"/>
</dbReference>